<dbReference type="AlphaFoldDB" id="A0A170QDA9"/>
<accession>A0A170QDA9</accession>
<protein>
    <submittedName>
        <fullName evidence="1">Uncharacterized protein</fullName>
    </submittedName>
</protein>
<sequence>MERPSWAREKEVIRNRSKMAVERKIIIDNPSVKLPFAPSLFNA</sequence>
<evidence type="ECO:0000313" key="1">
    <source>
        <dbReference type="EMBL" id="CUV10111.1"/>
    </source>
</evidence>
<dbReference type="EMBL" id="FAXC01000358">
    <property type="protein sequence ID" value="CUV10111.1"/>
    <property type="molecule type" value="Genomic_DNA"/>
</dbReference>
<gene>
    <name evidence="1" type="ORF">MGWOODY_Mmi398</name>
</gene>
<organism evidence="1">
    <name type="scientific">hydrothermal vent metagenome</name>
    <dbReference type="NCBI Taxonomy" id="652676"/>
    <lineage>
        <taxon>unclassified sequences</taxon>
        <taxon>metagenomes</taxon>
        <taxon>ecological metagenomes</taxon>
    </lineage>
</organism>
<proteinExistence type="predicted"/>
<name>A0A170QDA9_9ZZZZ</name>
<reference evidence="1" key="1">
    <citation type="submission" date="2015-10" db="EMBL/GenBank/DDBJ databases">
        <authorList>
            <person name="Gilbert D.G."/>
        </authorList>
    </citation>
    <scope>NUCLEOTIDE SEQUENCE</scope>
</reference>